<dbReference type="InterPro" id="IPR003737">
    <property type="entry name" value="GlcNAc_PI_deacetylase-related"/>
</dbReference>
<evidence type="ECO:0000256" key="2">
    <source>
        <dbReference type="ARBA" id="ARBA00012176"/>
    </source>
</evidence>
<dbReference type="Pfam" id="PF02585">
    <property type="entry name" value="PIG-L"/>
    <property type="match status" value="1"/>
</dbReference>
<feature type="transmembrane region" description="Helical" evidence="3">
    <location>
        <begin position="6"/>
        <end position="27"/>
    </location>
</feature>
<dbReference type="EMBL" id="VJMH01000085">
    <property type="protein sequence ID" value="KAF0719201.1"/>
    <property type="molecule type" value="Genomic_DNA"/>
</dbReference>
<evidence type="ECO:0000256" key="1">
    <source>
        <dbReference type="ARBA" id="ARBA00006066"/>
    </source>
</evidence>
<dbReference type="PANTHER" id="PTHR12993">
    <property type="entry name" value="N-ACETYLGLUCOSAMINYL-PHOSPHATIDYLINOSITOL DE-N-ACETYLASE-RELATED"/>
    <property type="match status" value="1"/>
</dbReference>
<feature type="transmembrane region" description="Helical" evidence="3">
    <location>
        <begin position="236"/>
        <end position="255"/>
    </location>
</feature>
<evidence type="ECO:0000313" key="6">
    <source>
        <dbReference type="Proteomes" id="UP000332933"/>
    </source>
</evidence>
<proteinExistence type="inferred from homology"/>
<gene>
    <name evidence="5" type="primary">Aste57867_1203</name>
    <name evidence="4" type="ORF">As57867_001202</name>
    <name evidence="5" type="ORF">ASTE57867_1203</name>
</gene>
<feature type="transmembrane region" description="Helical" evidence="3">
    <location>
        <begin position="201"/>
        <end position="224"/>
    </location>
</feature>
<reference evidence="5 6" key="1">
    <citation type="submission" date="2019-03" db="EMBL/GenBank/DDBJ databases">
        <authorList>
            <person name="Gaulin E."/>
            <person name="Dumas B."/>
        </authorList>
    </citation>
    <scope>NUCLEOTIDE SEQUENCE [LARGE SCALE GENOMIC DNA]</scope>
    <source>
        <strain evidence="5">CBS 568.67</strain>
    </source>
</reference>
<dbReference type="InterPro" id="IPR024078">
    <property type="entry name" value="LmbE-like_dom_sf"/>
</dbReference>
<dbReference type="Proteomes" id="UP000332933">
    <property type="component" value="Unassembled WGS sequence"/>
</dbReference>
<comment type="similarity">
    <text evidence="1">Belongs to the PIGL family.</text>
</comment>
<keyword evidence="3" id="KW-0812">Transmembrane</keyword>
<dbReference type="GO" id="GO:0000225">
    <property type="term" value="F:N-acetylglucosaminylphosphatidylinositol deacetylase activity"/>
    <property type="evidence" value="ECO:0007669"/>
    <property type="project" value="UniProtKB-EC"/>
</dbReference>
<dbReference type="GO" id="GO:0005783">
    <property type="term" value="C:endoplasmic reticulum"/>
    <property type="evidence" value="ECO:0007669"/>
    <property type="project" value="TreeGrafter"/>
</dbReference>
<dbReference type="AlphaFoldDB" id="A0A485KA27"/>
<dbReference type="Gene3D" id="3.40.50.10320">
    <property type="entry name" value="LmbE-like"/>
    <property type="match status" value="1"/>
</dbReference>
<dbReference type="PANTHER" id="PTHR12993:SF11">
    <property type="entry name" value="N-ACETYLGLUCOSAMINYL-PHOSPHATIDYLINOSITOL DE-N-ACETYLASE"/>
    <property type="match status" value="1"/>
</dbReference>
<sequence length="267" mass="29841">MLAWLGFPGALAVVLIAVVMSVALVTVKSADFIHQLTTHSAHGRTDADKKEFLLVIAHPDDESMFFLPAILNLRDKVNFHMLCLSTGDFDGLGEIRSKELKAVWTYFGFNPFKLSILNDPRFQDGMKAVWTPDDVASVVLKYCEDNVIDTIITFDDYGISGHPNHISVHHGVKHALTHASSSSLRKVHAYVLDSTSIWRKYIGLLDVLFVAPSSGVVVAIAPWVNHQVMALHASQFVWFRRLFVIFSRYTFVNTLSRLAATETKKAQ</sequence>
<accession>A0A485KA27</accession>
<dbReference type="UniPathway" id="UPA00196"/>
<organism evidence="5 6">
    <name type="scientific">Aphanomyces stellatus</name>
    <dbReference type="NCBI Taxonomy" id="120398"/>
    <lineage>
        <taxon>Eukaryota</taxon>
        <taxon>Sar</taxon>
        <taxon>Stramenopiles</taxon>
        <taxon>Oomycota</taxon>
        <taxon>Saprolegniomycetes</taxon>
        <taxon>Saprolegniales</taxon>
        <taxon>Verrucalvaceae</taxon>
        <taxon>Aphanomyces</taxon>
    </lineage>
</organism>
<keyword evidence="6" id="KW-1185">Reference proteome</keyword>
<dbReference type="GO" id="GO:0006506">
    <property type="term" value="P:GPI anchor biosynthetic process"/>
    <property type="evidence" value="ECO:0007669"/>
    <property type="project" value="UniProtKB-UniPathway"/>
</dbReference>
<dbReference type="EMBL" id="CAADRA010000085">
    <property type="protein sequence ID" value="VFT78423.1"/>
    <property type="molecule type" value="Genomic_DNA"/>
</dbReference>
<dbReference type="EC" id="3.5.1.89" evidence="2"/>
<evidence type="ECO:0000313" key="4">
    <source>
        <dbReference type="EMBL" id="KAF0719201.1"/>
    </source>
</evidence>
<protein>
    <recommendedName>
        <fullName evidence="2">N-acetylglucosaminylphosphatidylinositol deacetylase</fullName>
        <ecNumber evidence="2">3.5.1.89</ecNumber>
    </recommendedName>
</protein>
<evidence type="ECO:0000256" key="3">
    <source>
        <dbReference type="SAM" id="Phobius"/>
    </source>
</evidence>
<dbReference type="OrthoDB" id="440160at2759"/>
<evidence type="ECO:0000313" key="5">
    <source>
        <dbReference type="EMBL" id="VFT78423.1"/>
    </source>
</evidence>
<reference evidence="4" key="2">
    <citation type="submission" date="2019-06" db="EMBL/GenBank/DDBJ databases">
        <title>Genomics analysis of Aphanomyces spp. identifies a new class of oomycete effector associated with host adaptation.</title>
        <authorList>
            <person name="Gaulin E."/>
        </authorList>
    </citation>
    <scope>NUCLEOTIDE SEQUENCE</scope>
    <source>
        <strain evidence="4">CBS 578.67</strain>
    </source>
</reference>
<name>A0A485KA27_9STRA</name>
<keyword evidence="3" id="KW-0472">Membrane</keyword>
<dbReference type="SUPFAM" id="SSF102588">
    <property type="entry name" value="LmbE-like"/>
    <property type="match status" value="1"/>
</dbReference>
<dbReference type="GO" id="GO:0016020">
    <property type="term" value="C:membrane"/>
    <property type="evidence" value="ECO:0007669"/>
    <property type="project" value="GOC"/>
</dbReference>
<keyword evidence="3" id="KW-1133">Transmembrane helix</keyword>